<name>A0A0M3HN69_ASCLU</name>
<evidence type="ECO:0000256" key="1">
    <source>
        <dbReference type="ARBA" id="ARBA00022741"/>
    </source>
</evidence>
<keyword evidence="1" id="KW-0547">Nucleotide-binding</keyword>
<keyword evidence="3" id="KW-1185">Reference proteome</keyword>
<proteinExistence type="predicted"/>
<dbReference type="InterPro" id="IPR008280">
    <property type="entry name" value="Tub_FtsZ_C"/>
</dbReference>
<dbReference type="AlphaFoldDB" id="A0A0M3HN69"/>
<dbReference type="GO" id="GO:0005525">
    <property type="term" value="F:GTP binding"/>
    <property type="evidence" value="ECO:0007669"/>
    <property type="project" value="UniProtKB-KW"/>
</dbReference>
<sequence>MPTSEVSGHTIQAQSKKSTCFVDWIPNNVKMALDDIPHEGCKCVRSLLAVKQQYSTCLCESWRSLRPCFAS</sequence>
<dbReference type="Proteomes" id="UP000036681">
    <property type="component" value="Unplaced"/>
</dbReference>
<accession>A0A0M3HN69</accession>
<dbReference type="WBParaSite" id="ALUE_0000308901-mRNA-1">
    <property type="protein sequence ID" value="ALUE_0000308901-mRNA-1"/>
    <property type="gene ID" value="ALUE_0000308901"/>
</dbReference>
<organism evidence="3 4">
    <name type="scientific">Ascaris lumbricoides</name>
    <name type="common">Giant roundworm</name>
    <dbReference type="NCBI Taxonomy" id="6252"/>
    <lineage>
        <taxon>Eukaryota</taxon>
        <taxon>Metazoa</taxon>
        <taxon>Ecdysozoa</taxon>
        <taxon>Nematoda</taxon>
        <taxon>Chromadorea</taxon>
        <taxon>Rhabditida</taxon>
        <taxon>Spirurina</taxon>
        <taxon>Ascaridomorpha</taxon>
        <taxon>Ascaridoidea</taxon>
        <taxon>Ascarididae</taxon>
        <taxon>Ascaris</taxon>
    </lineage>
</organism>
<dbReference type="InterPro" id="IPR037103">
    <property type="entry name" value="Tubulin/FtsZ-like_C"/>
</dbReference>
<dbReference type="SUPFAM" id="SSF55307">
    <property type="entry name" value="Tubulin C-terminal domain-like"/>
    <property type="match status" value="1"/>
</dbReference>
<evidence type="ECO:0000256" key="2">
    <source>
        <dbReference type="ARBA" id="ARBA00023134"/>
    </source>
</evidence>
<evidence type="ECO:0000313" key="3">
    <source>
        <dbReference type="Proteomes" id="UP000036681"/>
    </source>
</evidence>
<dbReference type="Gene3D" id="3.30.1330.20">
    <property type="entry name" value="Tubulin/FtsZ, C-terminal domain"/>
    <property type="match status" value="1"/>
</dbReference>
<reference evidence="4" key="1">
    <citation type="submission" date="2017-02" db="UniProtKB">
        <authorList>
            <consortium name="WormBaseParasite"/>
        </authorList>
    </citation>
    <scope>IDENTIFICATION</scope>
</reference>
<keyword evidence="2" id="KW-0342">GTP-binding</keyword>
<evidence type="ECO:0000313" key="4">
    <source>
        <dbReference type="WBParaSite" id="ALUE_0000308901-mRNA-1"/>
    </source>
</evidence>
<protein>
    <submittedName>
        <fullName evidence="4">Tubulin_C domain-containing protein</fullName>
    </submittedName>
</protein>